<dbReference type="GO" id="GO:0005829">
    <property type="term" value="C:cytosol"/>
    <property type="evidence" value="ECO:0007669"/>
    <property type="project" value="TreeGrafter"/>
</dbReference>
<organism evidence="4 5">
    <name type="scientific">Neolewinella lacunae</name>
    <dbReference type="NCBI Taxonomy" id="1517758"/>
    <lineage>
        <taxon>Bacteria</taxon>
        <taxon>Pseudomonadati</taxon>
        <taxon>Bacteroidota</taxon>
        <taxon>Saprospiria</taxon>
        <taxon>Saprospirales</taxon>
        <taxon>Lewinellaceae</taxon>
        <taxon>Neolewinella</taxon>
    </lineage>
</organism>
<sequence>MLLLSATPFEIAPTVAWLRDRAIREEGNVLVFARTSVEVCFTGVGLPATAFALGRRLGSGPVVGPMVQAGVGGALDPTLALGEVVRITSERFADLGAEDPAGHHLRLSDIGLPPGPPFDGEEVLRLPPGYARLPFRECAGYSVNRVSGNDQSISVLRRRLPEAQVESMEGAAFFYACLSAGLEPVQLRAISNYVEARNRANWRMGEAIGALNAALQQMLLPFTQA</sequence>
<dbReference type="NCBIfam" id="TIGR03664">
    <property type="entry name" value="fut_nucase"/>
    <property type="match status" value="1"/>
</dbReference>
<evidence type="ECO:0000256" key="2">
    <source>
        <dbReference type="NCBIfam" id="TIGR03664"/>
    </source>
</evidence>
<dbReference type="InterPro" id="IPR019963">
    <property type="entry name" value="FL_hydrolase_MqnB"/>
</dbReference>
<proteinExistence type="inferred from homology"/>
<comment type="similarity">
    <text evidence="1">Belongs to the PNP/UDP phosphorylase family. Futalosine hydrolase subfamily.</text>
</comment>
<dbReference type="GO" id="GO:0009116">
    <property type="term" value="P:nucleoside metabolic process"/>
    <property type="evidence" value="ECO:0007669"/>
    <property type="project" value="InterPro"/>
</dbReference>
<comment type="catalytic activity">
    <reaction evidence="1">
        <text>futalosine + H2O = dehypoxanthine futalosine + hypoxanthine</text>
        <dbReference type="Rhea" id="RHEA:25904"/>
        <dbReference type="ChEBI" id="CHEBI:15377"/>
        <dbReference type="ChEBI" id="CHEBI:17368"/>
        <dbReference type="ChEBI" id="CHEBI:58863"/>
        <dbReference type="ChEBI" id="CHEBI:58864"/>
        <dbReference type="EC" id="3.2.2.26"/>
    </reaction>
</comment>
<protein>
    <recommendedName>
        <fullName evidence="1 2">Futalosine hydrolase</fullName>
        <shortName evidence="1">FL hydrolase</shortName>
        <ecNumber evidence="1 2">3.2.2.26</ecNumber>
    </recommendedName>
    <alternativeName>
        <fullName evidence="1">Futalosine nucleosidase</fullName>
    </alternativeName>
    <alternativeName>
        <fullName evidence="1">Menaquinone biosynthetic enzyme MqnB</fullName>
    </alternativeName>
</protein>
<dbReference type="GO" id="GO:0019284">
    <property type="term" value="P:L-methionine salvage from S-adenosylmethionine"/>
    <property type="evidence" value="ECO:0007669"/>
    <property type="project" value="TreeGrafter"/>
</dbReference>
<dbReference type="EMBL" id="JACSIT010000100">
    <property type="protein sequence ID" value="MBC6994681.1"/>
    <property type="molecule type" value="Genomic_DNA"/>
</dbReference>
<accession>A0A923PN14</accession>
<dbReference type="InterPro" id="IPR000845">
    <property type="entry name" value="Nucleoside_phosphorylase_d"/>
</dbReference>
<keyword evidence="4" id="KW-0326">Glycosidase</keyword>
<dbReference type="GO" id="GO:0008782">
    <property type="term" value="F:adenosylhomocysteine nucleosidase activity"/>
    <property type="evidence" value="ECO:0007669"/>
    <property type="project" value="TreeGrafter"/>
</dbReference>
<dbReference type="Proteomes" id="UP000650081">
    <property type="component" value="Unassembled WGS sequence"/>
</dbReference>
<reference evidence="4" key="1">
    <citation type="submission" date="2020-08" db="EMBL/GenBank/DDBJ databases">
        <title>Lewinella bacteria from marine environments.</title>
        <authorList>
            <person name="Zhong Y."/>
        </authorList>
    </citation>
    <scope>NUCLEOTIDE SEQUENCE</scope>
    <source>
        <strain evidence="4">KCTC 42187</strain>
    </source>
</reference>
<evidence type="ECO:0000313" key="5">
    <source>
        <dbReference type="Proteomes" id="UP000650081"/>
    </source>
</evidence>
<comment type="function">
    <text evidence="1">Catalyzes the hydrolysis of futalosine (FL) to dehypoxanthine futalosine (DHFL) and hypoxanthine, a step in the biosynthesis of menaquinone (MK, vitamin K2).</text>
</comment>
<dbReference type="GO" id="GO:0008930">
    <property type="term" value="F:methylthioadenosine nucleosidase activity"/>
    <property type="evidence" value="ECO:0007669"/>
    <property type="project" value="TreeGrafter"/>
</dbReference>
<gene>
    <name evidence="1 4" type="primary">mqnB</name>
    <name evidence="4" type="ORF">H9S92_10935</name>
</gene>
<keyword evidence="1" id="KW-0474">Menaquinone biosynthesis</keyword>
<name>A0A923PN14_9BACT</name>
<evidence type="ECO:0000313" key="4">
    <source>
        <dbReference type="EMBL" id="MBC6994681.1"/>
    </source>
</evidence>
<evidence type="ECO:0000256" key="1">
    <source>
        <dbReference type="HAMAP-Rule" id="MF_00991"/>
    </source>
</evidence>
<comment type="pathway">
    <text evidence="1">Quinol/quinone metabolism; menaquinone biosynthesis.</text>
</comment>
<dbReference type="PANTHER" id="PTHR46832:SF2">
    <property type="entry name" value="FUTALOSINE HYDROLASE"/>
    <property type="match status" value="1"/>
</dbReference>
<comment type="caution">
    <text evidence="4">The sequence shown here is derived from an EMBL/GenBank/DDBJ whole genome shotgun (WGS) entry which is preliminary data.</text>
</comment>
<evidence type="ECO:0000259" key="3">
    <source>
        <dbReference type="Pfam" id="PF01048"/>
    </source>
</evidence>
<dbReference type="SUPFAM" id="SSF53167">
    <property type="entry name" value="Purine and uridine phosphorylases"/>
    <property type="match status" value="1"/>
</dbReference>
<keyword evidence="1 4" id="KW-0378">Hydrolase</keyword>
<keyword evidence="5" id="KW-1185">Reference proteome</keyword>
<dbReference type="GO" id="GO:0009234">
    <property type="term" value="P:menaquinone biosynthetic process"/>
    <property type="evidence" value="ECO:0007669"/>
    <property type="project" value="UniProtKB-UniRule"/>
</dbReference>
<dbReference type="Gene3D" id="3.40.50.1580">
    <property type="entry name" value="Nucleoside phosphorylase domain"/>
    <property type="match status" value="1"/>
</dbReference>
<dbReference type="Pfam" id="PF01048">
    <property type="entry name" value="PNP_UDP_1"/>
    <property type="match status" value="1"/>
</dbReference>
<dbReference type="RefSeq" id="WP_187466746.1">
    <property type="nucleotide sequence ID" value="NZ_JACSIT010000100.1"/>
</dbReference>
<dbReference type="PANTHER" id="PTHR46832">
    <property type="entry name" value="5'-METHYLTHIOADENOSINE/S-ADENOSYLHOMOCYSTEINE NUCLEOSIDASE"/>
    <property type="match status" value="1"/>
</dbReference>
<dbReference type="EC" id="3.2.2.26" evidence="1 2"/>
<feature type="domain" description="Nucleoside phosphorylase" evidence="3">
    <location>
        <begin position="4"/>
        <end position="203"/>
    </location>
</feature>
<dbReference type="InterPro" id="IPR035994">
    <property type="entry name" value="Nucleoside_phosphorylase_sf"/>
</dbReference>
<dbReference type="HAMAP" id="MF_00991">
    <property type="entry name" value="MqnB"/>
    <property type="match status" value="1"/>
</dbReference>
<dbReference type="AlphaFoldDB" id="A0A923PN14"/>